<dbReference type="EMBL" id="BMGI01000002">
    <property type="protein sequence ID" value="GGD30526.1"/>
    <property type="molecule type" value="Genomic_DNA"/>
</dbReference>
<name>A0ABQ1QMW3_9RHOB</name>
<evidence type="ECO:0000313" key="4">
    <source>
        <dbReference type="Proteomes" id="UP000617355"/>
    </source>
</evidence>
<dbReference type="Pfam" id="PF06776">
    <property type="entry name" value="IalB"/>
    <property type="match status" value="1"/>
</dbReference>
<feature type="compositionally biased region" description="Acidic residues" evidence="1">
    <location>
        <begin position="202"/>
        <end position="220"/>
    </location>
</feature>
<dbReference type="InterPro" id="IPR038696">
    <property type="entry name" value="IalB_sf"/>
</dbReference>
<dbReference type="RefSeq" id="WP_188526849.1">
    <property type="nucleotide sequence ID" value="NZ_BMGI01000002.1"/>
</dbReference>
<organism evidence="3 4">
    <name type="scientific">Sinisalibacter lacisalsi</name>
    <dbReference type="NCBI Taxonomy" id="1526570"/>
    <lineage>
        <taxon>Bacteria</taxon>
        <taxon>Pseudomonadati</taxon>
        <taxon>Pseudomonadota</taxon>
        <taxon>Alphaproteobacteria</taxon>
        <taxon>Rhodobacterales</taxon>
        <taxon>Roseobacteraceae</taxon>
        <taxon>Sinisalibacter</taxon>
    </lineage>
</organism>
<evidence type="ECO:0008006" key="5">
    <source>
        <dbReference type="Google" id="ProtNLM"/>
    </source>
</evidence>
<protein>
    <recommendedName>
        <fullName evidence="5">Invasion associated locus B family protein</fullName>
    </recommendedName>
</protein>
<gene>
    <name evidence="3" type="ORF">GCM10011358_13200</name>
</gene>
<feature type="chain" id="PRO_5047044962" description="Invasion associated locus B family protein" evidence="2">
    <location>
        <begin position="23"/>
        <end position="220"/>
    </location>
</feature>
<evidence type="ECO:0000313" key="3">
    <source>
        <dbReference type="EMBL" id="GGD30526.1"/>
    </source>
</evidence>
<comment type="caution">
    <text evidence="3">The sequence shown here is derived from an EMBL/GenBank/DDBJ whole genome shotgun (WGS) entry which is preliminary data.</text>
</comment>
<feature type="region of interest" description="Disordered" evidence="1">
    <location>
        <begin position="195"/>
        <end position="220"/>
    </location>
</feature>
<keyword evidence="4" id="KW-1185">Reference proteome</keyword>
<accession>A0ABQ1QMW3</accession>
<feature type="signal peptide" evidence="2">
    <location>
        <begin position="1"/>
        <end position="22"/>
    </location>
</feature>
<keyword evidence="2" id="KW-0732">Signal</keyword>
<reference evidence="4" key="1">
    <citation type="journal article" date="2019" name="Int. J. Syst. Evol. Microbiol.">
        <title>The Global Catalogue of Microorganisms (GCM) 10K type strain sequencing project: providing services to taxonomists for standard genome sequencing and annotation.</title>
        <authorList>
            <consortium name="The Broad Institute Genomics Platform"/>
            <consortium name="The Broad Institute Genome Sequencing Center for Infectious Disease"/>
            <person name="Wu L."/>
            <person name="Ma J."/>
        </authorList>
    </citation>
    <scope>NUCLEOTIDE SEQUENCE [LARGE SCALE GENOMIC DNA]</scope>
    <source>
        <strain evidence="4">CGMCC 1.12922</strain>
    </source>
</reference>
<evidence type="ECO:0000256" key="1">
    <source>
        <dbReference type="SAM" id="MobiDB-lite"/>
    </source>
</evidence>
<dbReference type="Proteomes" id="UP000617355">
    <property type="component" value="Unassembled WGS sequence"/>
</dbReference>
<dbReference type="InterPro" id="IPR010642">
    <property type="entry name" value="Invasion_prot_B"/>
</dbReference>
<evidence type="ECO:0000256" key="2">
    <source>
        <dbReference type="SAM" id="SignalP"/>
    </source>
</evidence>
<proteinExistence type="predicted"/>
<sequence length="220" mass="23228">MANLLKPLGLALLVALAGPAAAQDAEVPENAEAPVAATAADDATYVDEVFTDWQRECLRTEDGNDPCRMAQILYDAERNPVGKIALARQAADSPAVSMGELALPIDLGILLPQGLTIGVDRGLSKQYDFYMCLPDGCIARLLFGADDVAAFKAGEVMNLGLVAFLPPDREPTRIQIPVSLKGFTAAYDSLSVPVRPAAAPEAETEAETETETETAPAAEE</sequence>
<dbReference type="Gene3D" id="2.60.40.1880">
    <property type="entry name" value="Invasion associated locus B (IalB) protein"/>
    <property type="match status" value="1"/>
</dbReference>